<keyword evidence="3" id="KW-1185">Reference proteome</keyword>
<comment type="caution">
    <text evidence="2">The sequence shown here is derived from an EMBL/GenBank/DDBJ whole genome shotgun (WGS) entry which is preliminary data.</text>
</comment>
<dbReference type="InterPro" id="IPR027417">
    <property type="entry name" value="P-loop_NTPase"/>
</dbReference>
<dbReference type="RefSeq" id="WP_123664406.1">
    <property type="nucleotide sequence ID" value="NZ_RJKE01000001.1"/>
</dbReference>
<dbReference type="InterPro" id="IPR045528">
    <property type="entry name" value="DO-GTPase2"/>
</dbReference>
<feature type="domain" description="Double-GTPase 2" evidence="1">
    <location>
        <begin position="99"/>
        <end position="294"/>
    </location>
</feature>
<gene>
    <name evidence="2" type="ORF">EDD29_2367</name>
</gene>
<dbReference type="AlphaFoldDB" id="A0A3N1CVV6"/>
<evidence type="ECO:0000313" key="3">
    <source>
        <dbReference type="Proteomes" id="UP000272400"/>
    </source>
</evidence>
<reference evidence="2 3" key="1">
    <citation type="submission" date="2018-11" db="EMBL/GenBank/DDBJ databases">
        <title>Sequencing the genomes of 1000 actinobacteria strains.</title>
        <authorList>
            <person name="Klenk H.-P."/>
        </authorList>
    </citation>
    <scope>NUCLEOTIDE SEQUENCE [LARGE SCALE GENOMIC DNA]</scope>
    <source>
        <strain evidence="2 3">DSM 44254</strain>
    </source>
</reference>
<dbReference type="Gene3D" id="3.40.50.300">
    <property type="entry name" value="P-loop containing nucleotide triphosphate hydrolases"/>
    <property type="match status" value="1"/>
</dbReference>
<evidence type="ECO:0000259" key="1">
    <source>
        <dbReference type="Pfam" id="PF19993"/>
    </source>
</evidence>
<organism evidence="2 3">
    <name type="scientific">Actinocorallia herbida</name>
    <dbReference type="NCBI Taxonomy" id="58109"/>
    <lineage>
        <taxon>Bacteria</taxon>
        <taxon>Bacillati</taxon>
        <taxon>Actinomycetota</taxon>
        <taxon>Actinomycetes</taxon>
        <taxon>Streptosporangiales</taxon>
        <taxon>Thermomonosporaceae</taxon>
        <taxon>Actinocorallia</taxon>
    </lineage>
</organism>
<dbReference type="Proteomes" id="UP000272400">
    <property type="component" value="Unassembled WGS sequence"/>
</dbReference>
<dbReference type="SUPFAM" id="SSF52540">
    <property type="entry name" value="P-loop containing nucleoside triphosphate hydrolases"/>
    <property type="match status" value="1"/>
</dbReference>
<accession>A0A3N1CVV6</accession>
<evidence type="ECO:0000313" key="2">
    <source>
        <dbReference type="EMBL" id="ROO84838.1"/>
    </source>
</evidence>
<dbReference type="Pfam" id="PF19993">
    <property type="entry name" value="DO-GTPase2"/>
    <property type="match status" value="1"/>
</dbReference>
<sequence>MARIVCPYCFEPARTRDLPFRCLQSTTGGRAGTVCRSVPDEPLSAFLGRDSQRPVLKGPVFTPRGSAPRASCPDCGVPSSKRLCPECHNDLPGGYSNSRIIALVGPKSSGKSTYTTVLVRELRGRVGAQFGAAVNVMDDRTESRRAEQERRIYEQGVLPETTRPGALDIHPLLYRFTVPRRRRFRRLRKVSSSLVFFDTAGEDLQSEESTARHVPYLVQADGIILLVDPLQHAEVADLVDGHLRPGRAHGTEASRMVEIVAQQIREARGVPAHKPIRTPLAVVLTKSDVLDPLLDFHSPLRQSPVRAGHLEAADLRDVDAVSRALLTGWDSGVLERQVDVDFADSAYFSLSALGGEPEGPGRVPRGGVQPVRVEDPVLWLLSRFGLVPVKGGT</sequence>
<proteinExistence type="predicted"/>
<dbReference type="EMBL" id="RJKE01000001">
    <property type="protein sequence ID" value="ROO84838.1"/>
    <property type="molecule type" value="Genomic_DNA"/>
</dbReference>
<dbReference type="OrthoDB" id="143162at2"/>
<name>A0A3N1CVV6_9ACTN</name>
<protein>
    <submittedName>
        <fullName evidence="2">50S ribosome-binding GTPase</fullName>
    </submittedName>
</protein>